<dbReference type="Gene3D" id="3.40.50.720">
    <property type="entry name" value="NAD(P)-binding Rossmann-like Domain"/>
    <property type="match status" value="1"/>
</dbReference>
<evidence type="ECO:0000256" key="1">
    <source>
        <dbReference type="ARBA" id="ARBA00006484"/>
    </source>
</evidence>
<keyword evidence="2" id="KW-0560">Oxidoreductase</keyword>
<proteinExistence type="inferred from homology"/>
<organism evidence="6 7">
    <name type="scientific">Phenylobacterium haematophilum</name>
    <dbReference type="NCBI Taxonomy" id="98513"/>
    <lineage>
        <taxon>Bacteria</taxon>
        <taxon>Pseudomonadati</taxon>
        <taxon>Pseudomonadota</taxon>
        <taxon>Alphaproteobacteria</taxon>
        <taxon>Caulobacterales</taxon>
        <taxon>Caulobacteraceae</taxon>
        <taxon>Phenylobacterium</taxon>
    </lineage>
</organism>
<dbReference type="SMART" id="SM00822">
    <property type="entry name" value="PKS_KR"/>
    <property type="match status" value="1"/>
</dbReference>
<dbReference type="PANTHER" id="PTHR43669:SF3">
    <property type="entry name" value="ALCOHOL DEHYDROGENASE, PUTATIVE (AFU_ORTHOLOGUE AFUA_3G03445)-RELATED"/>
    <property type="match status" value="1"/>
</dbReference>
<dbReference type="PRINTS" id="PR00080">
    <property type="entry name" value="SDRFAMILY"/>
</dbReference>
<protein>
    <recommendedName>
        <fullName evidence="4">D-xylose 1-dehydrogenase</fullName>
        <ecNumber evidence="3">1.1.1.175</ecNumber>
    </recommendedName>
</protein>
<feature type="domain" description="Ketoreductase" evidence="5">
    <location>
        <begin position="8"/>
        <end position="189"/>
    </location>
</feature>
<name>A0A839ZW87_9CAUL</name>
<dbReference type="InterPro" id="IPR020904">
    <property type="entry name" value="Sc_DH/Rdtase_CS"/>
</dbReference>
<dbReference type="GO" id="GO:0047838">
    <property type="term" value="F:D-xylose 1-dehydrogenase (NAD+) activity"/>
    <property type="evidence" value="ECO:0007669"/>
    <property type="project" value="UniProtKB-EC"/>
</dbReference>
<dbReference type="FunFam" id="3.40.50.720:FF:000084">
    <property type="entry name" value="Short-chain dehydrogenase reductase"/>
    <property type="match status" value="1"/>
</dbReference>
<evidence type="ECO:0000256" key="2">
    <source>
        <dbReference type="ARBA" id="ARBA00023002"/>
    </source>
</evidence>
<reference evidence="6 7" key="1">
    <citation type="submission" date="2020-08" db="EMBL/GenBank/DDBJ databases">
        <title>Genomic Encyclopedia of Type Strains, Phase IV (KMG-IV): sequencing the most valuable type-strain genomes for metagenomic binning, comparative biology and taxonomic classification.</title>
        <authorList>
            <person name="Goeker M."/>
        </authorList>
    </citation>
    <scope>NUCLEOTIDE SEQUENCE [LARGE SCALE GENOMIC DNA]</scope>
    <source>
        <strain evidence="6 7">DSM 21793</strain>
    </source>
</reference>
<dbReference type="EC" id="1.1.1.175" evidence="3"/>
<evidence type="ECO:0000313" key="6">
    <source>
        <dbReference type="EMBL" id="MBB3889641.1"/>
    </source>
</evidence>
<dbReference type="InterPro" id="IPR036291">
    <property type="entry name" value="NAD(P)-bd_dom_sf"/>
</dbReference>
<dbReference type="NCBIfam" id="NF005559">
    <property type="entry name" value="PRK07231.1"/>
    <property type="match status" value="1"/>
</dbReference>
<dbReference type="Proteomes" id="UP000530564">
    <property type="component" value="Unassembled WGS sequence"/>
</dbReference>
<sequence>MSGRLSGRSALITGAAGGIGLGCARAFAAEGCDLVLLDLDEARVIAAAEQLSEASGRQVHALACDLADADAARQAVIRAAALLGKVDVLVNNAGMLVPGDILDAELEDFDRVMAVNLRAPFVVGQTVARHMVDAKIKGSIINMSSINAVLAIPGQVAYVASKGGLAQLTKAMALGLAPYGVRVNAIGPGTIVTDILKGVLENDDARRRVLQRTPLGRFGETDEIGKVAVFLASDDSSYITGQTIYPDGGRLALNYTVPVAD</sequence>
<dbReference type="PROSITE" id="PS00061">
    <property type="entry name" value="ADH_SHORT"/>
    <property type="match status" value="1"/>
</dbReference>
<dbReference type="InterPro" id="IPR057326">
    <property type="entry name" value="KR_dom"/>
</dbReference>
<comment type="similarity">
    <text evidence="1">Belongs to the short-chain dehydrogenases/reductases (SDR) family.</text>
</comment>
<evidence type="ECO:0000256" key="4">
    <source>
        <dbReference type="ARBA" id="ARBA00069939"/>
    </source>
</evidence>
<accession>A0A839ZW87</accession>
<dbReference type="EMBL" id="JACIDK010000001">
    <property type="protein sequence ID" value="MBB3889641.1"/>
    <property type="molecule type" value="Genomic_DNA"/>
</dbReference>
<dbReference type="PROSITE" id="PS51257">
    <property type="entry name" value="PROKAR_LIPOPROTEIN"/>
    <property type="match status" value="1"/>
</dbReference>
<evidence type="ECO:0000256" key="3">
    <source>
        <dbReference type="ARBA" id="ARBA00066641"/>
    </source>
</evidence>
<dbReference type="Pfam" id="PF13561">
    <property type="entry name" value="adh_short_C2"/>
    <property type="match status" value="1"/>
</dbReference>
<dbReference type="PRINTS" id="PR00081">
    <property type="entry name" value="GDHRDH"/>
</dbReference>
<dbReference type="PANTHER" id="PTHR43669">
    <property type="entry name" value="5-KETO-D-GLUCONATE 5-REDUCTASE"/>
    <property type="match status" value="1"/>
</dbReference>
<dbReference type="SUPFAM" id="SSF51735">
    <property type="entry name" value="NAD(P)-binding Rossmann-fold domains"/>
    <property type="match status" value="1"/>
</dbReference>
<dbReference type="InterPro" id="IPR002347">
    <property type="entry name" value="SDR_fam"/>
</dbReference>
<evidence type="ECO:0000313" key="7">
    <source>
        <dbReference type="Proteomes" id="UP000530564"/>
    </source>
</evidence>
<dbReference type="AlphaFoldDB" id="A0A839ZW87"/>
<dbReference type="RefSeq" id="WP_221220806.1">
    <property type="nucleotide sequence ID" value="NZ_JACIDK010000001.1"/>
</dbReference>
<gene>
    <name evidence="6" type="ORF">GGQ61_000338</name>
</gene>
<keyword evidence="7" id="KW-1185">Reference proteome</keyword>
<evidence type="ECO:0000259" key="5">
    <source>
        <dbReference type="SMART" id="SM00822"/>
    </source>
</evidence>
<dbReference type="CDD" id="cd05233">
    <property type="entry name" value="SDR_c"/>
    <property type="match status" value="1"/>
</dbReference>
<comment type="caution">
    <text evidence="6">The sequence shown here is derived from an EMBL/GenBank/DDBJ whole genome shotgun (WGS) entry which is preliminary data.</text>
</comment>